<comment type="caution">
    <text evidence="2">The sequence shown here is derived from an EMBL/GenBank/DDBJ whole genome shotgun (WGS) entry which is preliminary data.</text>
</comment>
<dbReference type="EMBL" id="JAUBDI010000006">
    <property type="protein sequence ID" value="MDW0113280.1"/>
    <property type="molecule type" value="Genomic_DNA"/>
</dbReference>
<keyword evidence="1" id="KW-1133">Transmembrane helix</keyword>
<name>A0ABU4G8H5_9BACL</name>
<reference evidence="2 3" key="1">
    <citation type="submission" date="2023-06" db="EMBL/GenBank/DDBJ databases">
        <title>Sporosarcina sp. nov., isolated from Korean traditional fermented seafood 'Jeotgal'.</title>
        <authorList>
            <person name="Yang A.I."/>
            <person name="Shin N.-R."/>
        </authorList>
    </citation>
    <scope>NUCLEOTIDE SEQUENCE [LARGE SCALE GENOMIC DNA]</scope>
    <source>
        <strain evidence="2 3">KCTC13119</strain>
    </source>
</reference>
<evidence type="ECO:0000256" key="1">
    <source>
        <dbReference type="SAM" id="Phobius"/>
    </source>
</evidence>
<dbReference type="Proteomes" id="UP001282284">
    <property type="component" value="Unassembled WGS sequence"/>
</dbReference>
<proteinExistence type="predicted"/>
<gene>
    <name evidence="2" type="ORF">QT711_08770</name>
</gene>
<protein>
    <submittedName>
        <fullName evidence="2">Uncharacterized protein</fullName>
    </submittedName>
</protein>
<keyword evidence="1" id="KW-0812">Transmembrane</keyword>
<feature type="transmembrane region" description="Helical" evidence="1">
    <location>
        <begin position="6"/>
        <end position="25"/>
    </location>
</feature>
<sequence length="53" mass="6131">MATMLTLGVLIVINFILCSFISFLFRKRRKVDWGIAFVFSFVIALFSIWLLDG</sequence>
<evidence type="ECO:0000313" key="3">
    <source>
        <dbReference type="Proteomes" id="UP001282284"/>
    </source>
</evidence>
<feature type="transmembrane region" description="Helical" evidence="1">
    <location>
        <begin position="32"/>
        <end position="51"/>
    </location>
</feature>
<evidence type="ECO:0000313" key="2">
    <source>
        <dbReference type="EMBL" id="MDW0113280.1"/>
    </source>
</evidence>
<keyword evidence="1" id="KW-0472">Membrane</keyword>
<keyword evidence="3" id="KW-1185">Reference proteome</keyword>
<accession>A0ABU4G8H5</accession>
<dbReference type="RefSeq" id="WP_317943512.1">
    <property type="nucleotide sequence ID" value="NZ_JAUBDI010000006.1"/>
</dbReference>
<organism evidence="2 3">
    <name type="scientific">Sporosarcina saromensis</name>
    <dbReference type="NCBI Taxonomy" id="359365"/>
    <lineage>
        <taxon>Bacteria</taxon>
        <taxon>Bacillati</taxon>
        <taxon>Bacillota</taxon>
        <taxon>Bacilli</taxon>
        <taxon>Bacillales</taxon>
        <taxon>Caryophanaceae</taxon>
        <taxon>Sporosarcina</taxon>
    </lineage>
</organism>